<feature type="region of interest" description="Disordered" evidence="1">
    <location>
        <begin position="207"/>
        <end position="230"/>
    </location>
</feature>
<organism evidence="2 3">
    <name type="scientific">Bradyrhizobium zhanjiangense</name>
    <dbReference type="NCBI Taxonomy" id="1325107"/>
    <lineage>
        <taxon>Bacteria</taxon>
        <taxon>Pseudomonadati</taxon>
        <taxon>Pseudomonadota</taxon>
        <taxon>Alphaproteobacteria</taxon>
        <taxon>Hyphomicrobiales</taxon>
        <taxon>Nitrobacteraceae</taxon>
        <taxon>Bradyrhizobium</taxon>
    </lineage>
</organism>
<dbReference type="AlphaFoldDB" id="A0A4Q0S991"/>
<evidence type="ECO:0000313" key="2">
    <source>
        <dbReference type="EMBL" id="RXH31993.1"/>
    </source>
</evidence>
<evidence type="ECO:0000256" key="1">
    <source>
        <dbReference type="SAM" id="MobiDB-lite"/>
    </source>
</evidence>
<reference evidence="2 3" key="1">
    <citation type="submission" date="2015-04" db="EMBL/GenBank/DDBJ databases">
        <title>Comparative genomics of rhizobia nodulating Arachis hypogaea in China.</title>
        <authorList>
            <person name="Li Y."/>
        </authorList>
    </citation>
    <scope>NUCLEOTIDE SEQUENCE [LARGE SCALE GENOMIC DNA]</scope>
    <source>
        <strain evidence="2 3">CCBAU 51787</strain>
    </source>
</reference>
<proteinExistence type="predicted"/>
<protein>
    <submittedName>
        <fullName evidence="2">Uncharacterized protein</fullName>
    </submittedName>
</protein>
<accession>A0A4Q0S991</accession>
<sequence length="230" mass="26201">MDQPFLERARNILLRDLDPDFVEKIAVELGWQYDGLYEELAGDATQFDYSREEEFNRRRADCAKRAIARACQQHGIPFEFRRLACNGQYKLLAKAGRVILIQEPIQTLDDHPAVADYKVELSDLHGFARQLELDLGDQPERIRDWSGCVLAVLLHGAAGPKFSREHKSLGRAMLAIPDAAYSYWVTRLDLQAIAMFGRALPNAGERDIQTTQEDQVVVTPKRRNDRAEFG</sequence>
<gene>
    <name evidence="2" type="ORF">XH94_32530</name>
</gene>
<name>A0A4Q0S991_9BRAD</name>
<dbReference type="RefSeq" id="WP_128947127.1">
    <property type="nucleotide sequence ID" value="NZ_LBJM01000089.1"/>
</dbReference>
<comment type="caution">
    <text evidence="2">The sequence shown here is derived from an EMBL/GenBank/DDBJ whole genome shotgun (WGS) entry which is preliminary data.</text>
</comment>
<evidence type="ECO:0000313" key="3">
    <source>
        <dbReference type="Proteomes" id="UP000290565"/>
    </source>
</evidence>
<dbReference type="Proteomes" id="UP000290565">
    <property type="component" value="Unassembled WGS sequence"/>
</dbReference>
<dbReference type="EMBL" id="LBJM01000089">
    <property type="protein sequence ID" value="RXH31993.1"/>
    <property type="molecule type" value="Genomic_DNA"/>
</dbReference>